<feature type="region of interest" description="Disordered" evidence="9">
    <location>
        <begin position="941"/>
        <end position="1142"/>
    </location>
</feature>
<dbReference type="GO" id="GO:0003714">
    <property type="term" value="F:transcription corepressor activity"/>
    <property type="evidence" value="ECO:0007669"/>
    <property type="project" value="TreeGrafter"/>
</dbReference>
<feature type="compositionally biased region" description="Basic and acidic residues" evidence="9">
    <location>
        <begin position="398"/>
        <end position="407"/>
    </location>
</feature>
<evidence type="ECO:0000256" key="4">
    <source>
        <dbReference type="ARBA" id="ARBA00022843"/>
    </source>
</evidence>
<dbReference type="InterPro" id="IPR000679">
    <property type="entry name" value="Znf_GATA"/>
</dbReference>
<dbReference type="Pfam" id="PF01448">
    <property type="entry name" value="ELM2"/>
    <property type="match status" value="1"/>
</dbReference>
<feature type="compositionally biased region" description="Acidic residues" evidence="9">
    <location>
        <begin position="229"/>
        <end position="239"/>
    </location>
</feature>
<dbReference type="FunFam" id="1.10.10.60:FF:000052">
    <property type="entry name" value="Arginine-glutamic acid dipeptide (RE) repeats"/>
    <property type="match status" value="1"/>
</dbReference>
<dbReference type="PROSITE" id="PS51156">
    <property type="entry name" value="ELM2"/>
    <property type="match status" value="1"/>
</dbReference>
<keyword evidence="6" id="KW-0805">Transcription regulation</keyword>
<feature type="compositionally biased region" description="Basic and acidic residues" evidence="9">
    <location>
        <begin position="1273"/>
        <end position="1307"/>
    </location>
</feature>
<feature type="region of interest" description="Disordered" evidence="9">
    <location>
        <begin position="562"/>
        <end position="885"/>
    </location>
</feature>
<feature type="compositionally biased region" description="Pro residues" evidence="9">
    <location>
        <begin position="1216"/>
        <end position="1229"/>
    </location>
</feature>
<feature type="compositionally biased region" description="Gly residues" evidence="9">
    <location>
        <begin position="1584"/>
        <end position="1597"/>
    </location>
</feature>
<dbReference type="EMBL" id="HBUF01527693">
    <property type="protein sequence ID" value="CAG6750738.1"/>
    <property type="molecule type" value="Transcribed_RNA"/>
</dbReference>
<dbReference type="InterPro" id="IPR001005">
    <property type="entry name" value="SANT/Myb"/>
</dbReference>
<keyword evidence="5" id="KW-0007">Acetylation</keyword>
<dbReference type="EMBL" id="HBUF01527697">
    <property type="protein sequence ID" value="CAG6750746.1"/>
    <property type="molecule type" value="Transcribed_RNA"/>
</dbReference>
<feature type="compositionally biased region" description="Pro residues" evidence="9">
    <location>
        <begin position="1484"/>
        <end position="1495"/>
    </location>
</feature>
<dbReference type="GO" id="GO:0005634">
    <property type="term" value="C:nucleus"/>
    <property type="evidence" value="ECO:0007669"/>
    <property type="project" value="UniProtKB-SubCell"/>
</dbReference>
<evidence type="ECO:0000259" key="10">
    <source>
        <dbReference type="PROSITE" id="PS51156"/>
    </source>
</evidence>
<organism evidence="12">
    <name type="scientific">Cacopsylla melanoneura</name>
    <dbReference type="NCBI Taxonomy" id="428564"/>
    <lineage>
        <taxon>Eukaryota</taxon>
        <taxon>Metazoa</taxon>
        <taxon>Ecdysozoa</taxon>
        <taxon>Arthropoda</taxon>
        <taxon>Hexapoda</taxon>
        <taxon>Insecta</taxon>
        <taxon>Pterygota</taxon>
        <taxon>Neoptera</taxon>
        <taxon>Paraneoptera</taxon>
        <taxon>Hemiptera</taxon>
        <taxon>Sternorrhyncha</taxon>
        <taxon>Psylloidea</taxon>
        <taxon>Psyllidae</taxon>
        <taxon>Psyllinae</taxon>
        <taxon>Cacopsylla</taxon>
    </lineage>
</organism>
<accession>A0A8D8ZMZ7</accession>
<feature type="compositionally biased region" description="Low complexity" evidence="9">
    <location>
        <begin position="1004"/>
        <end position="1016"/>
    </location>
</feature>
<keyword evidence="8" id="KW-0539">Nucleus</keyword>
<evidence type="ECO:0000256" key="5">
    <source>
        <dbReference type="ARBA" id="ARBA00022990"/>
    </source>
</evidence>
<feature type="region of interest" description="Disordered" evidence="9">
    <location>
        <begin position="1658"/>
        <end position="1677"/>
    </location>
</feature>
<dbReference type="SMART" id="SM00401">
    <property type="entry name" value="ZnF_GATA"/>
    <property type="match status" value="1"/>
</dbReference>
<feature type="domain" description="ELM2" evidence="10">
    <location>
        <begin position="15"/>
        <end position="122"/>
    </location>
</feature>
<feature type="compositionally biased region" description="Low complexity" evidence="9">
    <location>
        <begin position="537"/>
        <end position="547"/>
    </location>
</feature>
<dbReference type="CDD" id="cd11661">
    <property type="entry name" value="SANT_MTA3_like"/>
    <property type="match status" value="1"/>
</dbReference>
<protein>
    <submittedName>
        <fullName evidence="12">Arginine-glutamic acid dipeptide repeats protein</fullName>
    </submittedName>
</protein>
<feature type="compositionally biased region" description="Pro residues" evidence="9">
    <location>
        <begin position="503"/>
        <end position="515"/>
    </location>
</feature>
<feature type="compositionally biased region" description="Polar residues" evidence="9">
    <location>
        <begin position="583"/>
        <end position="593"/>
    </location>
</feature>
<dbReference type="PANTHER" id="PTHR13859:SF11">
    <property type="entry name" value="GRUNGE, ISOFORM J"/>
    <property type="match status" value="1"/>
</dbReference>
<evidence type="ECO:0000259" key="11">
    <source>
        <dbReference type="PROSITE" id="PS51293"/>
    </source>
</evidence>
<evidence type="ECO:0000256" key="8">
    <source>
        <dbReference type="ARBA" id="ARBA00023242"/>
    </source>
</evidence>
<feature type="compositionally biased region" description="Basic and acidic residues" evidence="9">
    <location>
        <begin position="327"/>
        <end position="350"/>
    </location>
</feature>
<dbReference type="InterPro" id="IPR000949">
    <property type="entry name" value="ELM2_dom"/>
</dbReference>
<dbReference type="InterPro" id="IPR002951">
    <property type="entry name" value="Atrophin-like"/>
</dbReference>
<dbReference type="GO" id="GO:0043565">
    <property type="term" value="F:sequence-specific DNA binding"/>
    <property type="evidence" value="ECO:0007669"/>
    <property type="project" value="InterPro"/>
</dbReference>
<feature type="compositionally biased region" description="Basic and acidic residues" evidence="9">
    <location>
        <begin position="1658"/>
        <end position="1675"/>
    </location>
</feature>
<evidence type="ECO:0000256" key="6">
    <source>
        <dbReference type="ARBA" id="ARBA00023015"/>
    </source>
</evidence>
<feature type="compositionally biased region" description="Low complexity" evidence="9">
    <location>
        <begin position="352"/>
        <end position="362"/>
    </location>
</feature>
<comment type="subcellular location">
    <subcellularLocation>
        <location evidence="1">Nucleus</location>
    </subcellularLocation>
</comment>
<dbReference type="SUPFAM" id="SSF57716">
    <property type="entry name" value="Glucocorticoid receptor-like (DNA-binding domain)"/>
    <property type="match status" value="1"/>
</dbReference>
<evidence type="ECO:0000256" key="3">
    <source>
        <dbReference type="ARBA" id="ARBA00022553"/>
    </source>
</evidence>
<feature type="compositionally biased region" description="Low complexity" evidence="9">
    <location>
        <begin position="1078"/>
        <end position="1106"/>
    </location>
</feature>
<dbReference type="InterPro" id="IPR017884">
    <property type="entry name" value="SANT_dom"/>
</dbReference>
<dbReference type="PROSITE" id="PS51293">
    <property type="entry name" value="SANT"/>
    <property type="match status" value="1"/>
</dbReference>
<evidence type="ECO:0000313" key="12">
    <source>
        <dbReference type="EMBL" id="CAG6750738.1"/>
    </source>
</evidence>
<feature type="compositionally biased region" description="Pro residues" evidence="9">
    <location>
        <begin position="426"/>
        <end position="435"/>
    </location>
</feature>
<keyword evidence="3" id="KW-0597">Phosphoprotein</keyword>
<feature type="compositionally biased region" description="Polar residues" evidence="9">
    <location>
        <begin position="619"/>
        <end position="628"/>
    </location>
</feature>
<feature type="compositionally biased region" description="Low complexity" evidence="9">
    <location>
        <begin position="410"/>
        <end position="425"/>
    </location>
</feature>
<proteinExistence type="predicted"/>
<keyword evidence="2" id="KW-1017">Isopeptide bond</keyword>
<reference evidence="12" key="1">
    <citation type="submission" date="2021-05" db="EMBL/GenBank/DDBJ databases">
        <authorList>
            <person name="Alioto T."/>
            <person name="Alioto T."/>
            <person name="Gomez Garrido J."/>
        </authorList>
    </citation>
    <scope>NUCLEOTIDE SEQUENCE</scope>
</reference>
<feature type="compositionally biased region" description="Low complexity" evidence="9">
    <location>
        <begin position="1598"/>
        <end position="1609"/>
    </location>
</feature>
<sequence length="1710" mass="185807">MTESSANVTSFEREGEIRIGPAHQARLPEYRPGSSLLPPDPEMSKEREEIRWVPAMTLDGDLLVYLRAARSMAAFAGMCDGGSADDGCMAATRDDTTINALDVLHECGYDPGKALQALVKCPVPKGIEKKWCEEETKRFVKGLRQFGKNFFRIRKDLLPHKDVAELVEFYYLWKKTPGANNNRPHRRRRQGSLRRIRNTRNTRGGTPKEEPSARPSPNPKEQGEGSSGTDDEEEEEDSDSRDNSGFRCAHCFTTNSRDWQHATSGPKQGALLCSECRAYLKKYGELPTVSVSNANNNKTDAANPYLFQTGTDDSPEGSPGRMRTRNKAKETPTKDKKKRNTPDNELDKKIKSPGSSNSNSPSDKNKKKTKPETPSKSKKRTLADETGGENGTAKKKRGEGGESHSEETSESGSTADDTETNIAIETPPPATLPEPEPADLKPNLEPTTGELNVKFSETIQQEVKEEPEFSVKLDAKPKTEDQQTPLYPLAPLGNPVQNHLPDPEPPAPTLSPTPGPGKVTVKREGLFEVPPPHDTTSNMNSNINSNMNSILADSNSLIVPKEENEQVPPERDRIASESPLHVVSSQSPNSELLASTMPPAAIEPTVVTIKQEQPDSEPSVEQNLSNLTEENREQDMGSQELQGPIQLTTYVNPPRSPSNPPYPTPDQDKQACLNLSSQQPPQPSYPPYYLPPFHPHRDKRNSPPVFSAAAAQMEPQNLKIKQEVIAPELTAPPADPLQSLKEVKVPGYTGSSSISQPLLPTTPPSSISQPLLPTTTPSSISESLPLPRTQSPYMESIKKEPDYPHTNSSKSPQPAALAKLQRSTPSPAHRASRTPPFPPPAPPPPTSSSLVVPTSLPATPTSLPQPLMHPSQQHSPLSRMSPAHLAHPHPFMPALHHPHLMHHPFLAAAALHPYHPHHPAYAAAAAGYPYPFPYGAYPMPQPVPPPSRPHETPGGKETTMMTHHHSSSSVTTRRMEEDAQEIMHHSSHHSSSSSVHHHSEHTKQTISHSTSSSATSVQHKMKRGTSPALSHSQAGLSHLASATLSQTTSSSVSTNHGPHSNSSHSHHHQHSHHHHHQTATASPPALAINARNPSNSSASSSSSTPHKSPHHSGLPPPPGLLPPHPHPHHLLPPGQGPPTSSLDALRAHALAAAMHSSLPPHAAAMGHPAFLPPEMSGLPHGLGVGGMPHSVDGVKNEALSISGDDGHMVVEEEEIPSPPHHIPRGPSPEPKIEDSECHRSQSAIFLRHWNRGDYNSCCRTDLTFKPVPDSKLARKREERLRKQAEREREEREKAQARKVATPEKPEATKPPSRGPIETISSPFDRFNPRSGGYPDTPALRQLSEYARPHGGFSPVSLHRTALGLPPQCMDPMLQYQLNSMYGPGARERLELEHLEREKREREIRELRERELNDRIKEDLIKNASRNNFDPHWLELHRRYGGLQAAGHPGMHQFGLYPSPGGPSPAAALTQLERERLERLGNLGIPPPSAAPPAPQGPGSNERGPPGPGPPSSGPQQGGSGPPTPGSGGSAPPPPGSVSQLEAERLALATDPMVRLQMAGINPEYHAHTHAHTHAHSHTHLHLHGGQGGAPGSGGGSGSDSASSAQGPAGFPLPGSSPSAPVGAYPRAPSLLGQSPRDLHHPADLLARPYAEQLAHQAAAHEHLQRQMMMERDRFPPHPSLVQAQHEEFIRQRERELKVRALEEAARGSRQ</sequence>
<feature type="compositionally biased region" description="Basic residues" evidence="9">
    <location>
        <begin position="1569"/>
        <end position="1582"/>
    </location>
</feature>
<feature type="region of interest" description="Disordered" evidence="9">
    <location>
        <begin position="1215"/>
        <end position="1234"/>
    </location>
</feature>
<feature type="compositionally biased region" description="Pro residues" evidence="9">
    <location>
        <begin position="654"/>
        <end position="664"/>
    </location>
</feature>
<keyword evidence="4" id="KW-0832">Ubl conjugation</keyword>
<dbReference type="EMBL" id="HBUF01527696">
    <property type="protein sequence ID" value="CAG6750744.1"/>
    <property type="molecule type" value="Transcribed_RNA"/>
</dbReference>
<evidence type="ECO:0000256" key="1">
    <source>
        <dbReference type="ARBA" id="ARBA00004123"/>
    </source>
</evidence>
<feature type="region of interest" description="Disordered" evidence="9">
    <location>
        <begin position="1"/>
        <end position="42"/>
    </location>
</feature>
<evidence type="ECO:0000256" key="9">
    <source>
        <dbReference type="SAM" id="MobiDB-lite"/>
    </source>
</evidence>
<feature type="compositionally biased region" description="Low complexity" evidence="9">
    <location>
        <begin position="1036"/>
        <end position="1063"/>
    </location>
</feature>
<feature type="compositionally biased region" description="Polar residues" evidence="9">
    <location>
        <begin position="445"/>
        <end position="461"/>
    </location>
</feature>
<feature type="domain" description="SANT" evidence="11">
    <location>
        <begin position="126"/>
        <end position="178"/>
    </location>
</feature>
<feature type="compositionally biased region" description="Low complexity" evidence="9">
    <location>
        <begin position="847"/>
        <end position="866"/>
    </location>
</feature>
<dbReference type="Pfam" id="PF03154">
    <property type="entry name" value="Atrophin-1"/>
    <property type="match status" value="1"/>
</dbReference>
<keyword evidence="7" id="KW-0804">Transcription</keyword>
<name>A0A8D8ZMZ7_9HEMI</name>
<dbReference type="Gene3D" id="1.10.10.60">
    <property type="entry name" value="Homeodomain-like"/>
    <property type="match status" value="1"/>
</dbReference>
<dbReference type="SUPFAM" id="SSF46689">
    <property type="entry name" value="Homeodomain-like"/>
    <property type="match status" value="1"/>
</dbReference>
<feature type="region of interest" description="Disordered" evidence="9">
    <location>
        <begin position="1569"/>
        <end position="1640"/>
    </location>
</feature>
<feature type="compositionally biased region" description="Gly residues" evidence="9">
    <location>
        <begin position="1515"/>
        <end position="1528"/>
    </location>
</feature>
<feature type="compositionally biased region" description="Pro residues" evidence="9">
    <location>
        <begin position="1114"/>
        <end position="1124"/>
    </location>
</feature>
<feature type="compositionally biased region" description="Pro residues" evidence="9">
    <location>
        <begin position="680"/>
        <end position="693"/>
    </location>
</feature>
<dbReference type="Gene3D" id="4.10.1240.50">
    <property type="match status" value="1"/>
</dbReference>
<feature type="compositionally biased region" description="Basic and acidic residues" evidence="9">
    <location>
        <begin position="973"/>
        <end position="984"/>
    </location>
</feature>
<dbReference type="SMART" id="SM00717">
    <property type="entry name" value="SANT"/>
    <property type="match status" value="1"/>
</dbReference>
<feature type="compositionally biased region" description="Basic and acidic residues" evidence="9">
    <location>
        <begin position="462"/>
        <end position="481"/>
    </location>
</feature>
<feature type="region of interest" description="Disordered" evidence="9">
    <location>
        <begin position="290"/>
        <end position="547"/>
    </location>
</feature>
<dbReference type="InterPro" id="IPR009057">
    <property type="entry name" value="Homeodomain-like_sf"/>
</dbReference>
<feature type="compositionally biased region" description="Low complexity" evidence="9">
    <location>
        <begin position="1131"/>
        <end position="1142"/>
    </location>
</feature>
<feature type="region of interest" description="Disordered" evidence="9">
    <location>
        <begin position="178"/>
        <end position="246"/>
    </location>
</feature>
<evidence type="ECO:0000256" key="7">
    <source>
        <dbReference type="ARBA" id="ARBA00023163"/>
    </source>
</evidence>
<feature type="compositionally biased region" description="Basic and acidic residues" evidence="9">
    <location>
        <begin position="562"/>
        <end position="575"/>
    </location>
</feature>
<feature type="compositionally biased region" description="Basic residues" evidence="9">
    <location>
        <begin position="183"/>
        <end position="200"/>
    </location>
</feature>
<feature type="region of interest" description="Disordered" evidence="9">
    <location>
        <begin position="1480"/>
        <end position="1537"/>
    </location>
</feature>
<feature type="compositionally biased region" description="Pro residues" evidence="9">
    <location>
        <begin position="835"/>
        <end position="846"/>
    </location>
</feature>
<feature type="compositionally biased region" description="Polar residues" evidence="9">
    <location>
        <begin position="1"/>
        <end position="10"/>
    </location>
</feature>
<feature type="region of interest" description="Disordered" evidence="9">
    <location>
        <begin position="1273"/>
        <end position="1332"/>
    </location>
</feature>
<evidence type="ECO:0000256" key="2">
    <source>
        <dbReference type="ARBA" id="ARBA00022499"/>
    </source>
</evidence>
<feature type="compositionally biased region" description="Polar residues" evidence="9">
    <location>
        <begin position="636"/>
        <end position="651"/>
    </location>
</feature>
<feature type="compositionally biased region" description="Basic residues" evidence="9">
    <location>
        <begin position="1064"/>
        <end position="1077"/>
    </location>
</feature>
<dbReference type="PANTHER" id="PTHR13859">
    <property type="entry name" value="ATROPHIN-RELATED"/>
    <property type="match status" value="1"/>
</dbReference>
<dbReference type="FunFam" id="4.10.1240.50:FF:000004">
    <property type="entry name" value="arginine-glutamic acid dipeptide repeats protein-like"/>
    <property type="match status" value="1"/>
</dbReference>
<feature type="compositionally biased region" description="Low complexity" evidence="9">
    <location>
        <begin position="751"/>
        <end position="787"/>
    </location>
</feature>
<feature type="compositionally biased region" description="Polar residues" evidence="9">
    <location>
        <begin position="290"/>
        <end position="312"/>
    </location>
</feature>
<dbReference type="SMART" id="SM01189">
    <property type="entry name" value="ELM2"/>
    <property type="match status" value="1"/>
</dbReference>